<dbReference type="EMBL" id="KL142369">
    <property type="protein sequence ID" value="KDR83071.1"/>
    <property type="molecule type" value="Genomic_DNA"/>
</dbReference>
<accession>A0A067TIV6</accession>
<dbReference type="Proteomes" id="UP000027222">
    <property type="component" value="Unassembled WGS sequence"/>
</dbReference>
<feature type="transmembrane region" description="Helical" evidence="1">
    <location>
        <begin position="167"/>
        <end position="185"/>
    </location>
</feature>
<keyword evidence="1" id="KW-0812">Transmembrane</keyword>
<dbReference type="OrthoDB" id="2977496at2759"/>
<protein>
    <submittedName>
        <fullName evidence="2">Uncharacterized protein</fullName>
    </submittedName>
</protein>
<gene>
    <name evidence="2" type="ORF">GALMADRAFT_238879</name>
</gene>
<name>A0A067TIV6_GALM3</name>
<keyword evidence="1" id="KW-0472">Membrane</keyword>
<feature type="transmembrane region" description="Helical" evidence="1">
    <location>
        <begin position="84"/>
        <end position="112"/>
    </location>
</feature>
<dbReference type="HOGENOM" id="CLU_121056_0_0_1"/>
<keyword evidence="1" id="KW-1133">Transmembrane helix</keyword>
<organism evidence="2 3">
    <name type="scientific">Galerina marginata (strain CBS 339.88)</name>
    <dbReference type="NCBI Taxonomy" id="685588"/>
    <lineage>
        <taxon>Eukaryota</taxon>
        <taxon>Fungi</taxon>
        <taxon>Dikarya</taxon>
        <taxon>Basidiomycota</taxon>
        <taxon>Agaricomycotina</taxon>
        <taxon>Agaricomycetes</taxon>
        <taxon>Agaricomycetidae</taxon>
        <taxon>Agaricales</taxon>
        <taxon>Agaricineae</taxon>
        <taxon>Strophariaceae</taxon>
        <taxon>Galerina</taxon>
    </lineage>
</organism>
<dbReference type="AlphaFoldDB" id="A0A067TIV6"/>
<evidence type="ECO:0000313" key="2">
    <source>
        <dbReference type="EMBL" id="KDR83071.1"/>
    </source>
</evidence>
<proteinExistence type="predicted"/>
<sequence length="191" mass="21752">MYLGTAALGSLSSRTTAGIAEVLLERESVLEWFQSVFKCIWALIFRALGTIVTWTRVGPSLEGMFEAICDAYKFVETHPHPFHILGWSIFFGPIIILIPCLLLLEILILVLFQLSSVFHGLFPAKSPVDRFDALKDYFMDWRESLFAAVEHWTAVFNKWTVDYPPLLVFRLLAGIMSTLILFSLWSETPMS</sequence>
<keyword evidence="3" id="KW-1185">Reference proteome</keyword>
<evidence type="ECO:0000313" key="3">
    <source>
        <dbReference type="Proteomes" id="UP000027222"/>
    </source>
</evidence>
<evidence type="ECO:0000256" key="1">
    <source>
        <dbReference type="SAM" id="Phobius"/>
    </source>
</evidence>
<reference evidence="3" key="1">
    <citation type="journal article" date="2014" name="Proc. Natl. Acad. Sci. U.S.A.">
        <title>Extensive sampling of basidiomycete genomes demonstrates inadequacy of the white-rot/brown-rot paradigm for wood decay fungi.</title>
        <authorList>
            <person name="Riley R."/>
            <person name="Salamov A.A."/>
            <person name="Brown D.W."/>
            <person name="Nagy L.G."/>
            <person name="Floudas D."/>
            <person name="Held B.W."/>
            <person name="Levasseur A."/>
            <person name="Lombard V."/>
            <person name="Morin E."/>
            <person name="Otillar R."/>
            <person name="Lindquist E.A."/>
            <person name="Sun H."/>
            <person name="LaButti K.M."/>
            <person name="Schmutz J."/>
            <person name="Jabbour D."/>
            <person name="Luo H."/>
            <person name="Baker S.E."/>
            <person name="Pisabarro A.G."/>
            <person name="Walton J.D."/>
            <person name="Blanchette R.A."/>
            <person name="Henrissat B."/>
            <person name="Martin F."/>
            <person name="Cullen D."/>
            <person name="Hibbett D.S."/>
            <person name="Grigoriev I.V."/>
        </authorList>
    </citation>
    <scope>NUCLEOTIDE SEQUENCE [LARGE SCALE GENOMIC DNA]</scope>
    <source>
        <strain evidence="3">CBS 339.88</strain>
    </source>
</reference>